<dbReference type="InterPro" id="IPR050188">
    <property type="entry name" value="RluA_PseudoU_synthase"/>
</dbReference>
<dbReference type="GO" id="GO:0009982">
    <property type="term" value="F:pseudouridine synthase activity"/>
    <property type="evidence" value="ECO:0007669"/>
    <property type="project" value="InterPro"/>
</dbReference>
<dbReference type="PANTHER" id="PTHR21600:SF47">
    <property type="entry name" value="RNA PSEUDOURIDINE SYNTHASE 1"/>
    <property type="match status" value="1"/>
</dbReference>
<reference evidence="1" key="1">
    <citation type="submission" date="2020-06" db="EMBL/GenBank/DDBJ databases">
        <authorList>
            <person name="Li T."/>
            <person name="Hu X."/>
            <person name="Zhang T."/>
            <person name="Song X."/>
            <person name="Zhang H."/>
            <person name="Dai N."/>
            <person name="Sheng W."/>
            <person name="Hou X."/>
            <person name="Wei L."/>
        </authorList>
    </citation>
    <scope>NUCLEOTIDE SEQUENCE</scope>
    <source>
        <strain evidence="1">KEN8</strain>
        <tissue evidence="1">Leaf</tissue>
    </source>
</reference>
<comment type="caution">
    <text evidence="1">The sequence shown here is derived from an EMBL/GenBank/DDBJ whole genome shotgun (WGS) entry which is preliminary data.</text>
</comment>
<reference evidence="1" key="2">
    <citation type="journal article" date="2024" name="Plant">
        <title>Genomic evolution and insights into agronomic trait innovations of Sesamum species.</title>
        <authorList>
            <person name="Miao H."/>
            <person name="Wang L."/>
            <person name="Qu L."/>
            <person name="Liu H."/>
            <person name="Sun Y."/>
            <person name="Le M."/>
            <person name="Wang Q."/>
            <person name="Wei S."/>
            <person name="Zheng Y."/>
            <person name="Lin W."/>
            <person name="Duan Y."/>
            <person name="Cao H."/>
            <person name="Xiong S."/>
            <person name="Wang X."/>
            <person name="Wei L."/>
            <person name="Li C."/>
            <person name="Ma Q."/>
            <person name="Ju M."/>
            <person name="Zhao R."/>
            <person name="Li G."/>
            <person name="Mu C."/>
            <person name="Tian Q."/>
            <person name="Mei H."/>
            <person name="Zhang T."/>
            <person name="Gao T."/>
            <person name="Zhang H."/>
        </authorList>
    </citation>
    <scope>NUCLEOTIDE SEQUENCE</scope>
    <source>
        <strain evidence="1">KEN8</strain>
    </source>
</reference>
<organism evidence="1">
    <name type="scientific">Sesamum calycinum</name>
    <dbReference type="NCBI Taxonomy" id="2727403"/>
    <lineage>
        <taxon>Eukaryota</taxon>
        <taxon>Viridiplantae</taxon>
        <taxon>Streptophyta</taxon>
        <taxon>Embryophyta</taxon>
        <taxon>Tracheophyta</taxon>
        <taxon>Spermatophyta</taxon>
        <taxon>Magnoliopsida</taxon>
        <taxon>eudicotyledons</taxon>
        <taxon>Gunneridae</taxon>
        <taxon>Pentapetalae</taxon>
        <taxon>asterids</taxon>
        <taxon>lamiids</taxon>
        <taxon>Lamiales</taxon>
        <taxon>Pedaliaceae</taxon>
        <taxon>Sesamum</taxon>
    </lineage>
</organism>
<protein>
    <submittedName>
        <fullName evidence="1">RNA pseudouridine synthase 1</fullName>
    </submittedName>
</protein>
<dbReference type="AlphaFoldDB" id="A0AAW2P8H4"/>
<dbReference type="SUPFAM" id="SSF55120">
    <property type="entry name" value="Pseudouridine synthase"/>
    <property type="match status" value="1"/>
</dbReference>
<dbReference type="GO" id="GO:0000455">
    <property type="term" value="P:enzyme-directed rRNA pseudouridine synthesis"/>
    <property type="evidence" value="ECO:0007669"/>
    <property type="project" value="TreeGrafter"/>
</dbReference>
<proteinExistence type="predicted"/>
<gene>
    <name evidence="1" type="ORF">Scaly_1629700</name>
</gene>
<dbReference type="GO" id="GO:0003723">
    <property type="term" value="F:RNA binding"/>
    <property type="evidence" value="ECO:0007669"/>
    <property type="project" value="InterPro"/>
</dbReference>
<accession>A0AAW2P8H4</accession>
<dbReference type="Gene3D" id="3.30.2350.10">
    <property type="entry name" value="Pseudouridine synthase"/>
    <property type="match status" value="1"/>
</dbReference>
<dbReference type="PANTHER" id="PTHR21600">
    <property type="entry name" value="MITOCHONDRIAL RNA PSEUDOURIDINE SYNTHASE"/>
    <property type="match status" value="1"/>
</dbReference>
<sequence length="170" mass="19177">MVDQGMEPGVFMLFSDVGRTLTLPGGSFVRDMETLFEVLSVNGKGCFLKDMEKNSLLLRKNLKLRCDADKAEVVVRAHPRSGTTHQIRLHCQYLGIPIIYEGHELHAESLCFEHPVTYRPVCFDSGTSAFARNHIINVEEEAPKPLLLAMDDPSHPQSSNQFLHTQLMRL</sequence>
<evidence type="ECO:0000313" key="1">
    <source>
        <dbReference type="EMBL" id="KAL0352410.1"/>
    </source>
</evidence>
<dbReference type="EMBL" id="JACGWM010000009">
    <property type="protein sequence ID" value="KAL0352410.1"/>
    <property type="molecule type" value="Genomic_DNA"/>
</dbReference>
<name>A0AAW2P8H4_9LAMI</name>
<dbReference type="InterPro" id="IPR020103">
    <property type="entry name" value="PsdUridine_synth_cat_dom_sf"/>
</dbReference>